<organism evidence="1 4">
    <name type="scientific">Methylopila capsulata</name>
    <dbReference type="NCBI Taxonomy" id="61654"/>
    <lineage>
        <taxon>Bacteria</taxon>
        <taxon>Pseudomonadati</taxon>
        <taxon>Pseudomonadota</taxon>
        <taxon>Alphaproteobacteria</taxon>
        <taxon>Hyphomicrobiales</taxon>
        <taxon>Methylopilaceae</taxon>
        <taxon>Methylopila</taxon>
    </lineage>
</organism>
<gene>
    <name evidence="1" type="ORF">GCM10008170_05390</name>
    <name evidence="2" type="ORF">JOD31_001688</name>
</gene>
<reference evidence="1" key="3">
    <citation type="submission" date="2023-01" db="EMBL/GenBank/DDBJ databases">
        <authorList>
            <person name="Sun Q."/>
            <person name="Evtushenko L."/>
        </authorList>
    </citation>
    <scope>NUCLEOTIDE SEQUENCE</scope>
    <source>
        <strain evidence="1">VKM B-1606</strain>
    </source>
</reference>
<evidence type="ECO:0000313" key="3">
    <source>
        <dbReference type="Proteomes" id="UP000758856"/>
    </source>
</evidence>
<dbReference type="AlphaFoldDB" id="A0A9W6MQC0"/>
<comment type="caution">
    <text evidence="1">The sequence shown here is derived from an EMBL/GenBank/DDBJ whole genome shotgun (WGS) entry which is preliminary data.</text>
</comment>
<dbReference type="Proteomes" id="UP000758856">
    <property type="component" value="Unassembled WGS sequence"/>
</dbReference>
<reference evidence="1" key="1">
    <citation type="journal article" date="2014" name="Int. J. Syst. Evol. Microbiol.">
        <title>Complete genome sequence of Corynebacterium casei LMG S-19264T (=DSM 44701T), isolated from a smear-ripened cheese.</title>
        <authorList>
            <consortium name="US DOE Joint Genome Institute (JGI-PGF)"/>
            <person name="Walter F."/>
            <person name="Albersmeier A."/>
            <person name="Kalinowski J."/>
            <person name="Ruckert C."/>
        </authorList>
    </citation>
    <scope>NUCLEOTIDE SEQUENCE</scope>
    <source>
        <strain evidence="1">VKM B-1606</strain>
    </source>
</reference>
<dbReference type="Proteomes" id="UP001143400">
    <property type="component" value="Unassembled WGS sequence"/>
</dbReference>
<sequence>MDATGLTPTDAYPITGGKVFVFDGPTVVSTLPATQWTPAVSRAAACRLLISASPAPGVAAGTADSWVITGTTRSGPCQTLPI</sequence>
<accession>A0A9W6MQC0</accession>
<dbReference type="EMBL" id="JAFBCY010000002">
    <property type="protein sequence ID" value="MBM7851463.1"/>
    <property type="molecule type" value="Genomic_DNA"/>
</dbReference>
<proteinExistence type="predicted"/>
<protein>
    <submittedName>
        <fullName evidence="1">Uncharacterized protein</fullName>
    </submittedName>
</protein>
<evidence type="ECO:0000313" key="2">
    <source>
        <dbReference type="EMBL" id="MBM7851463.1"/>
    </source>
</evidence>
<dbReference type="EMBL" id="BSFF01000001">
    <property type="protein sequence ID" value="GLK54520.1"/>
    <property type="molecule type" value="Genomic_DNA"/>
</dbReference>
<evidence type="ECO:0000313" key="1">
    <source>
        <dbReference type="EMBL" id="GLK54520.1"/>
    </source>
</evidence>
<keyword evidence="3" id="KW-1185">Reference proteome</keyword>
<name>A0A9W6MQC0_9HYPH</name>
<dbReference type="RefSeq" id="WP_204949896.1">
    <property type="nucleotide sequence ID" value="NZ_BSFF01000001.1"/>
</dbReference>
<evidence type="ECO:0000313" key="4">
    <source>
        <dbReference type="Proteomes" id="UP001143400"/>
    </source>
</evidence>
<reference evidence="2 3" key="2">
    <citation type="submission" date="2021-01" db="EMBL/GenBank/DDBJ databases">
        <title>Genomic Encyclopedia of Type Strains, Phase IV (KMG-IV): sequencing the most valuable type-strain genomes for metagenomic binning, comparative biology and taxonomic classification.</title>
        <authorList>
            <person name="Goeker M."/>
        </authorList>
    </citation>
    <scope>NUCLEOTIDE SEQUENCE [LARGE SCALE GENOMIC DNA]</scope>
    <source>
        <strain evidence="2 3">DSM 6130</strain>
    </source>
</reference>